<evidence type="ECO:0008006" key="4">
    <source>
        <dbReference type="Google" id="ProtNLM"/>
    </source>
</evidence>
<proteinExistence type="predicted"/>
<feature type="region of interest" description="Disordered" evidence="1">
    <location>
        <begin position="59"/>
        <end position="84"/>
    </location>
</feature>
<sequence>MSSIFNPDKKFTQSDIAKLLGISERQVRNLMSQGILPAAKGRNGMDPLACNHAYISYKSQAKQAESKPETPAENPEEDLELEKKRLANEDKRETIAMKRAKRVLFEKSYGPLQIIVDTLQQVSSRLTSRLDGLLPKMKKVWPDMPPEAVEVLEAEIAAASNECADVRPDFSDYMDGDPFGGPAWLVGDEADTTSEWN</sequence>
<accession>A0ABY5GI71</accession>
<dbReference type="Proteomes" id="UP001057998">
    <property type="component" value="Chromosome 1"/>
</dbReference>
<dbReference type="RefSeq" id="WP_255390311.1">
    <property type="nucleotide sequence ID" value="NZ_CP101508.1"/>
</dbReference>
<reference evidence="2" key="1">
    <citation type="submission" date="2022-07" db="EMBL/GenBank/DDBJ databases">
        <title>Genome sequencing of Photobacterium atrarenae GJH2-4.</title>
        <authorList>
            <person name="Park S.-J."/>
        </authorList>
    </citation>
    <scope>NUCLEOTIDE SEQUENCE</scope>
    <source>
        <strain evidence="2">GJH2-4</strain>
    </source>
</reference>
<name>A0ABY5GI71_9GAMM</name>
<evidence type="ECO:0000256" key="1">
    <source>
        <dbReference type="SAM" id="MobiDB-lite"/>
    </source>
</evidence>
<evidence type="ECO:0000313" key="3">
    <source>
        <dbReference type="Proteomes" id="UP001057998"/>
    </source>
</evidence>
<organism evidence="2 3">
    <name type="scientific">Photobacterium atrarenae</name>
    <dbReference type="NCBI Taxonomy" id="865757"/>
    <lineage>
        <taxon>Bacteria</taxon>
        <taxon>Pseudomonadati</taxon>
        <taxon>Pseudomonadota</taxon>
        <taxon>Gammaproteobacteria</taxon>
        <taxon>Vibrionales</taxon>
        <taxon>Vibrionaceae</taxon>
        <taxon>Photobacterium</taxon>
    </lineage>
</organism>
<dbReference type="EMBL" id="CP101508">
    <property type="protein sequence ID" value="UTV28988.1"/>
    <property type="molecule type" value="Genomic_DNA"/>
</dbReference>
<keyword evidence="3" id="KW-1185">Reference proteome</keyword>
<gene>
    <name evidence="2" type="ORF">NNL38_07095</name>
</gene>
<evidence type="ECO:0000313" key="2">
    <source>
        <dbReference type="EMBL" id="UTV28988.1"/>
    </source>
</evidence>
<protein>
    <recommendedName>
        <fullName evidence="4">Helix-turn-helix domain-containing protein</fullName>
    </recommendedName>
</protein>